<accession>A0ABR2NUD9</accession>
<dbReference type="Proteomes" id="UP001396334">
    <property type="component" value="Unassembled WGS sequence"/>
</dbReference>
<evidence type="ECO:0000256" key="1">
    <source>
        <dbReference type="SAM" id="MobiDB-lite"/>
    </source>
</evidence>
<feature type="region of interest" description="Disordered" evidence="1">
    <location>
        <begin position="33"/>
        <end position="58"/>
    </location>
</feature>
<comment type="caution">
    <text evidence="2">The sequence shown here is derived from an EMBL/GenBank/DDBJ whole genome shotgun (WGS) entry which is preliminary data.</text>
</comment>
<evidence type="ECO:0000313" key="3">
    <source>
        <dbReference type="Proteomes" id="UP001396334"/>
    </source>
</evidence>
<protein>
    <submittedName>
        <fullName evidence="2">Uncharacterized protein</fullName>
    </submittedName>
</protein>
<organism evidence="2 3">
    <name type="scientific">Hibiscus sabdariffa</name>
    <name type="common">roselle</name>
    <dbReference type="NCBI Taxonomy" id="183260"/>
    <lineage>
        <taxon>Eukaryota</taxon>
        <taxon>Viridiplantae</taxon>
        <taxon>Streptophyta</taxon>
        <taxon>Embryophyta</taxon>
        <taxon>Tracheophyta</taxon>
        <taxon>Spermatophyta</taxon>
        <taxon>Magnoliopsida</taxon>
        <taxon>eudicotyledons</taxon>
        <taxon>Gunneridae</taxon>
        <taxon>Pentapetalae</taxon>
        <taxon>rosids</taxon>
        <taxon>malvids</taxon>
        <taxon>Malvales</taxon>
        <taxon>Malvaceae</taxon>
        <taxon>Malvoideae</taxon>
        <taxon>Hibiscus</taxon>
    </lineage>
</organism>
<feature type="compositionally biased region" description="Basic residues" evidence="1">
    <location>
        <begin position="38"/>
        <end position="47"/>
    </location>
</feature>
<reference evidence="2 3" key="1">
    <citation type="journal article" date="2024" name="G3 (Bethesda)">
        <title>Genome assembly of Hibiscus sabdariffa L. provides insights into metabolisms of medicinal natural products.</title>
        <authorList>
            <person name="Kim T."/>
        </authorList>
    </citation>
    <scope>NUCLEOTIDE SEQUENCE [LARGE SCALE GENOMIC DNA]</scope>
    <source>
        <strain evidence="2">TK-2024</strain>
        <tissue evidence="2">Old leaves</tissue>
    </source>
</reference>
<sequence length="237" mass="26368">MILCDMLGGKKPVIGIYRRGTGPLVDMESAATSEIHQKGKNTRRNAKNKFSPESQRKKNKKIVLGVTLTGALRRGSCPQFSQKSYGKVECRKSTPVQSYDRMLIQSETTKAKLPTSSSEHWMVFRFGGKKHVIGTYRRGETTLKVMIHQKKVKKSEADDNDNGCRCSDIERGIAKRKLPTILKCLVIKLNAENPHLFRAVIVCDIRDESTCLGALLTLAFLSTAMSPTSTVESGNYT</sequence>
<evidence type="ECO:0000313" key="2">
    <source>
        <dbReference type="EMBL" id="KAK8979745.1"/>
    </source>
</evidence>
<keyword evidence="3" id="KW-1185">Reference proteome</keyword>
<dbReference type="EMBL" id="JBBPBN010000099">
    <property type="protein sequence ID" value="KAK8979745.1"/>
    <property type="molecule type" value="Genomic_DNA"/>
</dbReference>
<proteinExistence type="predicted"/>
<gene>
    <name evidence="2" type="ORF">V6N11_065951</name>
</gene>
<name>A0ABR2NUD9_9ROSI</name>